<name>B2JL05_PARP8</name>
<protein>
    <submittedName>
        <fullName evidence="1">Uncharacterized protein</fullName>
    </submittedName>
</protein>
<dbReference type="STRING" id="391038.Bphy_3380"/>
<sequence>MDILPDPVTFEASGLPCVIIMTIAGRWLACVEITREHALYRRRREVEVAVPDALAGLDVTLERVAYADISAAKLPAVLDSGASLPASILLACPGGIMYTGVAYDGRPGKWWIGFNMPGETSHDEVRVELEHFAALVAALAQATVTGGPAAAPEV</sequence>
<organism evidence="1 2">
    <name type="scientific">Paraburkholderia phymatum (strain DSM 17167 / CIP 108236 / LMG 21445 / STM815)</name>
    <name type="common">Burkholderia phymatum</name>
    <dbReference type="NCBI Taxonomy" id="391038"/>
    <lineage>
        <taxon>Bacteria</taxon>
        <taxon>Pseudomonadati</taxon>
        <taxon>Pseudomonadota</taxon>
        <taxon>Betaproteobacteria</taxon>
        <taxon>Burkholderiales</taxon>
        <taxon>Burkholderiaceae</taxon>
        <taxon>Paraburkholderia</taxon>
    </lineage>
</organism>
<evidence type="ECO:0000313" key="2">
    <source>
        <dbReference type="Proteomes" id="UP000001192"/>
    </source>
</evidence>
<reference evidence="2" key="1">
    <citation type="journal article" date="2014" name="Stand. Genomic Sci.">
        <title>Complete genome sequence of Burkholderia phymatum STM815(T), a broad host range and efficient nitrogen-fixing symbiont of Mimosa species.</title>
        <authorList>
            <person name="Moulin L."/>
            <person name="Klonowska A."/>
            <person name="Caroline B."/>
            <person name="Booth K."/>
            <person name="Vriezen J.A."/>
            <person name="Melkonian R."/>
            <person name="James E.K."/>
            <person name="Young J.P."/>
            <person name="Bena G."/>
            <person name="Hauser L."/>
            <person name="Land M."/>
            <person name="Kyrpides N."/>
            <person name="Bruce D."/>
            <person name="Chain P."/>
            <person name="Copeland A."/>
            <person name="Pitluck S."/>
            <person name="Woyke T."/>
            <person name="Lizotte-Waniewski M."/>
            <person name="Bristow J."/>
            <person name="Riley M."/>
        </authorList>
    </citation>
    <scope>NUCLEOTIDE SEQUENCE [LARGE SCALE GENOMIC DNA]</scope>
    <source>
        <strain evidence="2">DSM 17167 / CIP 108236 / LMG 21445 / STM815</strain>
    </source>
</reference>
<proteinExistence type="predicted"/>
<dbReference type="AlphaFoldDB" id="B2JL05"/>
<keyword evidence="2" id="KW-1185">Reference proteome</keyword>
<dbReference type="HOGENOM" id="CLU_1700924_0_0_4"/>
<dbReference type="RefSeq" id="WP_012402707.1">
    <property type="nucleotide sequence ID" value="NC_010623.1"/>
</dbReference>
<dbReference type="EMBL" id="CP001044">
    <property type="protein sequence ID" value="ACC72534.1"/>
    <property type="molecule type" value="Genomic_DNA"/>
</dbReference>
<gene>
    <name evidence="1" type="ordered locus">Bphy_3380</name>
</gene>
<dbReference type="Proteomes" id="UP000001192">
    <property type="component" value="Chromosome 2"/>
</dbReference>
<dbReference type="KEGG" id="bph:Bphy_3380"/>
<evidence type="ECO:0000313" key="1">
    <source>
        <dbReference type="EMBL" id="ACC72534.1"/>
    </source>
</evidence>
<dbReference type="OrthoDB" id="9132582at2"/>
<dbReference type="eggNOG" id="ENOG5030NWQ">
    <property type="taxonomic scope" value="Bacteria"/>
</dbReference>
<accession>B2JL05</accession>